<protein>
    <recommendedName>
        <fullName evidence="2">DDE-1 domain-containing protein</fullName>
    </recommendedName>
</protein>
<feature type="region of interest" description="Disordered" evidence="1">
    <location>
        <begin position="138"/>
        <end position="188"/>
    </location>
</feature>
<feature type="region of interest" description="Disordered" evidence="1">
    <location>
        <begin position="1"/>
        <end position="32"/>
    </location>
</feature>
<organism evidence="3 4">
    <name type="scientific">Aphanomyces astaci</name>
    <name type="common">Crayfish plague agent</name>
    <dbReference type="NCBI Taxonomy" id="112090"/>
    <lineage>
        <taxon>Eukaryota</taxon>
        <taxon>Sar</taxon>
        <taxon>Stramenopiles</taxon>
        <taxon>Oomycota</taxon>
        <taxon>Saprolegniomycetes</taxon>
        <taxon>Saprolegniales</taxon>
        <taxon>Verrucalvaceae</taxon>
        <taxon>Aphanomyces</taxon>
    </lineage>
</organism>
<name>A0A396ZS80_APHAT</name>
<comment type="caution">
    <text evidence="3">The sequence shown here is derived from an EMBL/GenBank/DDBJ whole genome shotgun (WGS) entry which is preliminary data.</text>
</comment>
<feature type="non-terminal residue" evidence="3">
    <location>
        <position position="419"/>
    </location>
</feature>
<dbReference type="GO" id="GO:0003676">
    <property type="term" value="F:nucleic acid binding"/>
    <property type="evidence" value="ECO:0007669"/>
    <property type="project" value="InterPro"/>
</dbReference>
<dbReference type="Proteomes" id="UP000265427">
    <property type="component" value="Unassembled WGS sequence"/>
</dbReference>
<dbReference type="AlphaFoldDB" id="A0A396ZS80"/>
<gene>
    <name evidence="3" type="ORF">DYB36_012778</name>
</gene>
<dbReference type="Gene3D" id="3.30.420.10">
    <property type="entry name" value="Ribonuclease H-like superfamily/Ribonuclease H"/>
    <property type="match status" value="1"/>
</dbReference>
<dbReference type="InterPro" id="IPR004875">
    <property type="entry name" value="DDE_SF_endonuclease_dom"/>
</dbReference>
<dbReference type="EMBL" id="QUSZ01012007">
    <property type="protein sequence ID" value="RHX96457.1"/>
    <property type="molecule type" value="Genomic_DNA"/>
</dbReference>
<sequence length="419" mass="47314">MASLPRVQALPRIPETSGQQQGYPPGAAYGGLTAQSYRPQARQSSRVGSTLYYTPSYQPKLQPIEFIWGTVKQKMARRLSTSMIDMDARLKKFMSEVTSSQWVCAHGNAQAFEDKYAGLDDDRETILLDDLATQVDEAKNEEMRRASTEDSTAARSEQAGALVCDEAMKSQGKRKAEDGDGESNASGGNMLKILTLMNEGNRSVLDLRKFMFERELEEPKKEREREVEELQCDFEERKMDRQQGIPRTTWLTWLSKKDAYLTTERNKRCLALGGQGRHVAMQFANDLLAFMKAVRADSHLLVQETAWMYESVRVYYLKELLKYELVGPSVLLVDSLATHVSYTSRRTVEEVLYGFLEPLPPNTTSVSQPLDIGVMGPLEAKLRALWLKEKPVKSAAGKIMKMIERTIKAWESLSESAVK</sequence>
<feature type="domain" description="DDE-1" evidence="2">
    <location>
        <begin position="302"/>
        <end position="417"/>
    </location>
</feature>
<evidence type="ECO:0000313" key="4">
    <source>
        <dbReference type="Proteomes" id="UP000265427"/>
    </source>
</evidence>
<proteinExistence type="predicted"/>
<dbReference type="InterPro" id="IPR036397">
    <property type="entry name" value="RNaseH_sf"/>
</dbReference>
<dbReference type="Pfam" id="PF03184">
    <property type="entry name" value="DDE_1"/>
    <property type="match status" value="1"/>
</dbReference>
<evidence type="ECO:0000313" key="3">
    <source>
        <dbReference type="EMBL" id="RHX96457.1"/>
    </source>
</evidence>
<reference evidence="3 4" key="1">
    <citation type="submission" date="2018-08" db="EMBL/GenBank/DDBJ databases">
        <title>Aphanomyces genome sequencing and annotation.</title>
        <authorList>
            <person name="Minardi D."/>
            <person name="Oidtmann B."/>
            <person name="Van Der Giezen M."/>
            <person name="Studholme D.J."/>
        </authorList>
    </citation>
    <scope>NUCLEOTIDE SEQUENCE [LARGE SCALE GENOMIC DNA]</scope>
    <source>
        <strain evidence="3 4">Kv</strain>
    </source>
</reference>
<evidence type="ECO:0000259" key="2">
    <source>
        <dbReference type="Pfam" id="PF03184"/>
    </source>
</evidence>
<evidence type="ECO:0000256" key="1">
    <source>
        <dbReference type="SAM" id="MobiDB-lite"/>
    </source>
</evidence>
<accession>A0A396ZS80</accession>
<feature type="compositionally biased region" description="Basic and acidic residues" evidence="1">
    <location>
        <begin position="138"/>
        <end position="148"/>
    </location>
</feature>